<dbReference type="Proteomes" id="UP001596414">
    <property type="component" value="Unassembled WGS sequence"/>
</dbReference>
<protein>
    <recommendedName>
        <fullName evidence="3">Small CPxCG-related zinc finger protein</fullName>
    </recommendedName>
</protein>
<sequence length="56" mass="6074">MTINSIVAMGVFDPVRGIFSADSPTHHECRKCGCSLETHLDECPECGSSEIASYQL</sequence>
<organism evidence="1 2">
    <name type="scientific">Halovenus rubra</name>
    <dbReference type="NCBI Taxonomy" id="869890"/>
    <lineage>
        <taxon>Archaea</taxon>
        <taxon>Methanobacteriati</taxon>
        <taxon>Methanobacteriota</taxon>
        <taxon>Stenosarchaea group</taxon>
        <taxon>Halobacteria</taxon>
        <taxon>Halobacteriales</taxon>
        <taxon>Haloarculaceae</taxon>
        <taxon>Halovenus</taxon>
    </lineage>
</organism>
<evidence type="ECO:0000313" key="2">
    <source>
        <dbReference type="Proteomes" id="UP001596414"/>
    </source>
</evidence>
<comment type="caution">
    <text evidence="1">The sequence shown here is derived from an EMBL/GenBank/DDBJ whole genome shotgun (WGS) entry which is preliminary data.</text>
</comment>
<accession>A0ABD5X5V9</accession>
<dbReference type="AlphaFoldDB" id="A0ABD5X5V9"/>
<reference evidence="1 2" key="1">
    <citation type="journal article" date="2014" name="Int. J. Syst. Evol. Microbiol.">
        <title>Complete genome sequence of Corynebacterium casei LMG S-19264T (=DSM 44701T), isolated from a smear-ripened cheese.</title>
        <authorList>
            <consortium name="US DOE Joint Genome Institute (JGI-PGF)"/>
            <person name="Walter F."/>
            <person name="Albersmeier A."/>
            <person name="Kalinowski J."/>
            <person name="Ruckert C."/>
        </authorList>
    </citation>
    <scope>NUCLEOTIDE SEQUENCE [LARGE SCALE GENOMIC DNA]</scope>
    <source>
        <strain evidence="1 2">CGMCC 4.7215</strain>
    </source>
</reference>
<evidence type="ECO:0000313" key="1">
    <source>
        <dbReference type="EMBL" id="MFC7126641.1"/>
    </source>
</evidence>
<dbReference type="EMBL" id="JBHSZQ010000025">
    <property type="protein sequence ID" value="MFC7126641.1"/>
    <property type="molecule type" value="Genomic_DNA"/>
</dbReference>
<dbReference type="RefSeq" id="WP_267636844.1">
    <property type="nucleotide sequence ID" value="NZ_JAODIY010000007.1"/>
</dbReference>
<name>A0ABD5X5V9_9EURY</name>
<evidence type="ECO:0008006" key="3">
    <source>
        <dbReference type="Google" id="ProtNLM"/>
    </source>
</evidence>
<proteinExistence type="predicted"/>
<gene>
    <name evidence="1" type="ORF">ACFQJ7_11450</name>
</gene>